<keyword evidence="2" id="KW-0436">Ligase</keyword>
<feature type="domain" description="Biotin carboxylation" evidence="10">
    <location>
        <begin position="8"/>
        <end position="459"/>
    </location>
</feature>
<dbReference type="PANTHER" id="PTHR45007:SF1">
    <property type="entry name" value="CARBOXYLASE, PUTATIVE (AFU_ORTHOLOGUE AFUA_5G07570)-RELATED"/>
    <property type="match status" value="1"/>
</dbReference>
<dbReference type="Proteomes" id="UP000800092">
    <property type="component" value="Unassembled WGS sequence"/>
</dbReference>
<dbReference type="Pfam" id="PF02785">
    <property type="entry name" value="Biotin_carb_C"/>
    <property type="match status" value="1"/>
</dbReference>
<dbReference type="InterPro" id="IPR005479">
    <property type="entry name" value="CPAse_ATP-bd"/>
</dbReference>
<keyword evidence="12" id="KW-1185">Reference proteome</keyword>
<dbReference type="EMBL" id="ML991778">
    <property type="protein sequence ID" value="KAF2237744.1"/>
    <property type="molecule type" value="Genomic_DNA"/>
</dbReference>
<dbReference type="PROSITE" id="PS00867">
    <property type="entry name" value="CPSASE_2"/>
    <property type="match status" value="1"/>
</dbReference>
<feature type="region of interest" description="Disordered" evidence="7">
    <location>
        <begin position="561"/>
        <end position="582"/>
    </location>
</feature>
<dbReference type="GO" id="GO:0016874">
    <property type="term" value="F:ligase activity"/>
    <property type="evidence" value="ECO:0007669"/>
    <property type="project" value="UniProtKB-KW"/>
</dbReference>
<dbReference type="PANTHER" id="PTHR45007">
    <property type="entry name" value="CARBOXYLASE, PUTATIVE (AFU_ORTHOLOGUE AFUA_5G07570)-RELATED"/>
    <property type="match status" value="1"/>
</dbReference>
<dbReference type="PROSITE" id="PS50979">
    <property type="entry name" value="BC"/>
    <property type="match status" value="1"/>
</dbReference>
<dbReference type="SUPFAM" id="SSF52440">
    <property type="entry name" value="PreATP-grasp domain"/>
    <property type="match status" value="1"/>
</dbReference>
<protein>
    <submittedName>
        <fullName evidence="11">Acetyl-/propionyl-coenzyme A carboxylase subunit alpha</fullName>
    </submittedName>
</protein>
<evidence type="ECO:0000259" key="10">
    <source>
        <dbReference type="PROSITE" id="PS50979"/>
    </source>
</evidence>
<dbReference type="InterPro" id="IPR011761">
    <property type="entry name" value="ATP-grasp"/>
</dbReference>
<dbReference type="PROSITE" id="PS50975">
    <property type="entry name" value="ATP_GRASP"/>
    <property type="match status" value="1"/>
</dbReference>
<dbReference type="InterPro" id="IPR011764">
    <property type="entry name" value="Biotin_carboxylation_dom"/>
</dbReference>
<dbReference type="GO" id="GO:0005524">
    <property type="term" value="F:ATP binding"/>
    <property type="evidence" value="ECO:0007669"/>
    <property type="project" value="UniProtKB-UniRule"/>
</dbReference>
<gene>
    <name evidence="11" type="ORF">EV356DRAFT_357247</name>
</gene>
<evidence type="ECO:0000256" key="7">
    <source>
        <dbReference type="SAM" id="MobiDB-lite"/>
    </source>
</evidence>
<dbReference type="SMART" id="SM00878">
    <property type="entry name" value="Biotin_carb_C"/>
    <property type="match status" value="1"/>
</dbReference>
<dbReference type="InterPro" id="IPR005481">
    <property type="entry name" value="BC-like_N"/>
</dbReference>
<evidence type="ECO:0000259" key="9">
    <source>
        <dbReference type="PROSITE" id="PS50975"/>
    </source>
</evidence>
<evidence type="ECO:0000256" key="2">
    <source>
        <dbReference type="ARBA" id="ARBA00022598"/>
    </source>
</evidence>
<dbReference type="InterPro" id="IPR011053">
    <property type="entry name" value="Single_hybrid_motif"/>
</dbReference>
<comment type="cofactor">
    <cofactor evidence="1">
        <name>biotin</name>
        <dbReference type="ChEBI" id="CHEBI:57586"/>
    </cofactor>
</comment>
<evidence type="ECO:0000256" key="4">
    <source>
        <dbReference type="ARBA" id="ARBA00022840"/>
    </source>
</evidence>
<feature type="compositionally biased region" description="Polar residues" evidence="7">
    <location>
        <begin position="561"/>
        <end position="571"/>
    </location>
</feature>
<dbReference type="InterPro" id="IPR016185">
    <property type="entry name" value="PreATP-grasp_dom_sf"/>
</dbReference>
<name>A0A6A6HHX5_VIRVR</name>
<dbReference type="AlphaFoldDB" id="A0A6A6HHX5"/>
<dbReference type="Gene3D" id="2.40.50.100">
    <property type="match status" value="1"/>
</dbReference>
<evidence type="ECO:0000313" key="12">
    <source>
        <dbReference type="Proteomes" id="UP000800092"/>
    </source>
</evidence>
<evidence type="ECO:0000259" key="8">
    <source>
        <dbReference type="PROSITE" id="PS50968"/>
    </source>
</evidence>
<dbReference type="InterPro" id="IPR011054">
    <property type="entry name" value="Rudment_hybrid_motif"/>
</dbReference>
<evidence type="ECO:0000256" key="3">
    <source>
        <dbReference type="ARBA" id="ARBA00022741"/>
    </source>
</evidence>
<evidence type="ECO:0000256" key="1">
    <source>
        <dbReference type="ARBA" id="ARBA00001953"/>
    </source>
</evidence>
<dbReference type="CDD" id="cd06850">
    <property type="entry name" value="biotinyl_domain"/>
    <property type="match status" value="1"/>
</dbReference>
<sequence>MISQLPSPIKRLLVVNRGEIAVRILQAAREMPNPVETYAVYTVDDETHVHLGNPHHALLLPSPASYMDIPLLVSIATENMIDTVHPGYGFLSESAEFVHQMWEKAKIKVVGPGYEVLEKTGDKLQARQLAKACEVPVLPATYVPKDSREEISRFTAEIGYPVMIKAIDGGGGRGIRLVRAEAELQKAVSQTIGESSCGEVFIEKAARGGFHHIEVQIVGDGTGEVRHLWERDCSIQRRYQKIVECSPSLVRDRSLVAELIEAALKIGAAIQYSSLGTFEFLVNENTRQFYFLEINPRIQVEHTITEQTTSLDLVRMQLLLFQGLTLQDVGLACSADARTPPDLVSIQMRLCAEDPENEFALSMGKITQICLPNGNGVRVDTHCSQALSTSVGPDFDNLLAKVIVTAMNWDEAIRKAGRTLQDTKVEGVKTNLELLQGIVESEAFCEQRVDNLWLESEVDSLLKTGKGIRKARNPALEAPTFSGSSHTIARTSHVLFQKGEAWSIDLSPIDRQASHEQSSHHLLLQKILRNEFPNSIAAEIAYTVPGPARPHTAHYRIEATSTQNSAASISSTHRRGDPNNERHILAPMSGKLIEVLVDVEDEVEKGQVIAFVRQMKMELEVRSPRCGRITWAIQIEDQAGEDIAEGVLLAELEYVSSKQRSGALLGKL</sequence>
<reference evidence="11" key="1">
    <citation type="journal article" date="2020" name="Stud. Mycol.">
        <title>101 Dothideomycetes genomes: a test case for predicting lifestyles and emergence of pathogens.</title>
        <authorList>
            <person name="Haridas S."/>
            <person name="Albert R."/>
            <person name="Binder M."/>
            <person name="Bloem J."/>
            <person name="Labutti K."/>
            <person name="Salamov A."/>
            <person name="Andreopoulos B."/>
            <person name="Baker S."/>
            <person name="Barry K."/>
            <person name="Bills G."/>
            <person name="Bluhm B."/>
            <person name="Cannon C."/>
            <person name="Castanera R."/>
            <person name="Culley D."/>
            <person name="Daum C."/>
            <person name="Ezra D."/>
            <person name="Gonzalez J."/>
            <person name="Henrissat B."/>
            <person name="Kuo A."/>
            <person name="Liang C."/>
            <person name="Lipzen A."/>
            <person name="Lutzoni F."/>
            <person name="Magnuson J."/>
            <person name="Mondo S."/>
            <person name="Nolan M."/>
            <person name="Ohm R."/>
            <person name="Pangilinan J."/>
            <person name="Park H.-J."/>
            <person name="Ramirez L."/>
            <person name="Alfaro M."/>
            <person name="Sun H."/>
            <person name="Tritt A."/>
            <person name="Yoshinaga Y."/>
            <person name="Zwiers L.-H."/>
            <person name="Turgeon B."/>
            <person name="Goodwin S."/>
            <person name="Spatafora J."/>
            <person name="Crous P."/>
            <person name="Grigoriev I."/>
        </authorList>
    </citation>
    <scope>NUCLEOTIDE SEQUENCE</scope>
    <source>
        <strain evidence="11">Tuck. ex Michener</strain>
    </source>
</reference>
<keyword evidence="3 6" id="KW-0547">Nucleotide-binding</keyword>
<dbReference type="InterPro" id="IPR000089">
    <property type="entry name" value="Biotin_lipoyl"/>
</dbReference>
<dbReference type="Gene3D" id="3.30.470.20">
    <property type="entry name" value="ATP-grasp fold, B domain"/>
    <property type="match status" value="1"/>
</dbReference>
<dbReference type="InterPro" id="IPR005482">
    <property type="entry name" value="Biotin_COase_C"/>
</dbReference>
<dbReference type="FunFam" id="3.30.1490.20:FF:000003">
    <property type="entry name" value="acetyl-CoA carboxylase isoform X1"/>
    <property type="match status" value="1"/>
</dbReference>
<dbReference type="Pfam" id="PF00289">
    <property type="entry name" value="Biotin_carb_N"/>
    <property type="match status" value="1"/>
</dbReference>
<dbReference type="SUPFAM" id="SSF51246">
    <property type="entry name" value="Rudiment single hybrid motif"/>
    <property type="match status" value="1"/>
</dbReference>
<dbReference type="SUPFAM" id="SSF56059">
    <property type="entry name" value="Glutathione synthetase ATP-binding domain-like"/>
    <property type="match status" value="1"/>
</dbReference>
<keyword evidence="5" id="KW-0092">Biotin</keyword>
<dbReference type="Pfam" id="PF02786">
    <property type="entry name" value="CPSase_L_D2"/>
    <property type="match status" value="1"/>
</dbReference>
<accession>A0A6A6HHX5</accession>
<dbReference type="Pfam" id="PF00364">
    <property type="entry name" value="Biotin_lipoyl"/>
    <property type="match status" value="1"/>
</dbReference>
<feature type="domain" description="Lipoyl-binding" evidence="8">
    <location>
        <begin position="572"/>
        <end position="653"/>
    </location>
</feature>
<evidence type="ECO:0000313" key="11">
    <source>
        <dbReference type="EMBL" id="KAF2237744.1"/>
    </source>
</evidence>
<feature type="domain" description="ATP-grasp" evidence="9">
    <location>
        <begin position="127"/>
        <end position="322"/>
    </location>
</feature>
<dbReference type="OrthoDB" id="196847at2759"/>
<organism evidence="11 12">
    <name type="scientific">Viridothelium virens</name>
    <name type="common">Speckled blister lichen</name>
    <name type="synonym">Trypethelium virens</name>
    <dbReference type="NCBI Taxonomy" id="1048519"/>
    <lineage>
        <taxon>Eukaryota</taxon>
        <taxon>Fungi</taxon>
        <taxon>Dikarya</taxon>
        <taxon>Ascomycota</taxon>
        <taxon>Pezizomycotina</taxon>
        <taxon>Dothideomycetes</taxon>
        <taxon>Dothideomycetes incertae sedis</taxon>
        <taxon>Trypetheliales</taxon>
        <taxon>Trypetheliaceae</taxon>
        <taxon>Viridothelium</taxon>
    </lineage>
</organism>
<dbReference type="PROSITE" id="PS50968">
    <property type="entry name" value="BIOTINYL_LIPOYL"/>
    <property type="match status" value="1"/>
</dbReference>
<evidence type="ECO:0000256" key="5">
    <source>
        <dbReference type="ARBA" id="ARBA00023267"/>
    </source>
</evidence>
<keyword evidence="4 6" id="KW-0067">ATP-binding</keyword>
<evidence type="ECO:0000256" key="6">
    <source>
        <dbReference type="PROSITE-ProRule" id="PRU00409"/>
    </source>
</evidence>
<dbReference type="SUPFAM" id="SSF51230">
    <property type="entry name" value="Single hybrid motif"/>
    <property type="match status" value="1"/>
</dbReference>
<dbReference type="GO" id="GO:0046872">
    <property type="term" value="F:metal ion binding"/>
    <property type="evidence" value="ECO:0007669"/>
    <property type="project" value="InterPro"/>
</dbReference>
<proteinExistence type="predicted"/>